<dbReference type="EMBL" id="LWBP01000178">
    <property type="protein sequence ID" value="OQP59345.1"/>
    <property type="molecule type" value="Genomic_DNA"/>
</dbReference>
<dbReference type="AlphaFoldDB" id="A0A1V9FLW6"/>
<name>A0A1V9FLW6_9BACT</name>
<accession>A0A1V9FLW6</accession>
<evidence type="ECO:0000313" key="2">
    <source>
        <dbReference type="Proteomes" id="UP000192276"/>
    </source>
</evidence>
<organism evidence="1 2">
    <name type="scientific">Niastella populi</name>
    <dbReference type="NCBI Taxonomy" id="550983"/>
    <lineage>
        <taxon>Bacteria</taxon>
        <taxon>Pseudomonadati</taxon>
        <taxon>Bacteroidota</taxon>
        <taxon>Chitinophagia</taxon>
        <taxon>Chitinophagales</taxon>
        <taxon>Chitinophagaceae</taxon>
        <taxon>Niastella</taxon>
    </lineage>
</organism>
<dbReference type="Gene3D" id="3.40.50.2000">
    <property type="entry name" value="Glycogen Phosphorylase B"/>
    <property type="match status" value="1"/>
</dbReference>
<dbReference type="SUPFAM" id="SSF53756">
    <property type="entry name" value="UDP-Glycosyltransferase/glycogen phosphorylase"/>
    <property type="match status" value="1"/>
</dbReference>
<keyword evidence="2" id="KW-1185">Reference proteome</keyword>
<dbReference type="Proteomes" id="UP000192276">
    <property type="component" value="Unassembled WGS sequence"/>
</dbReference>
<dbReference type="RefSeq" id="WP_081164596.1">
    <property type="nucleotide sequence ID" value="NZ_LWBP01000178.1"/>
</dbReference>
<dbReference type="STRING" id="550983.A4R26_21240"/>
<dbReference type="Pfam" id="PF13692">
    <property type="entry name" value="Glyco_trans_1_4"/>
    <property type="match status" value="1"/>
</dbReference>
<evidence type="ECO:0008006" key="3">
    <source>
        <dbReference type="Google" id="ProtNLM"/>
    </source>
</evidence>
<evidence type="ECO:0000313" key="1">
    <source>
        <dbReference type="EMBL" id="OQP59345.1"/>
    </source>
</evidence>
<gene>
    <name evidence="1" type="ORF">A4R26_21240</name>
</gene>
<proteinExistence type="predicted"/>
<comment type="caution">
    <text evidence="1">The sequence shown here is derived from an EMBL/GenBank/DDBJ whole genome shotgun (WGS) entry which is preliminary data.</text>
</comment>
<dbReference type="OrthoDB" id="9813214at2"/>
<reference evidence="2" key="1">
    <citation type="submission" date="2016-04" db="EMBL/GenBank/DDBJ databases">
        <authorList>
            <person name="Chen L."/>
            <person name="Zhuang W."/>
            <person name="Wang G."/>
        </authorList>
    </citation>
    <scope>NUCLEOTIDE SEQUENCE [LARGE SCALE GENOMIC DNA]</scope>
    <source>
        <strain evidence="2">208</strain>
    </source>
</reference>
<sequence>MIIAFVHNNKAFLPEMDAYTRFFSGYNITCETVNKNDLGLMHRHVEWWMMGTDLTKPKEGIFKIHEYCSSSVPPWRRWKNWWKSFFNAQPDFRLFLNEYVRRAFNFHDHIPFGYRDMGVPENWLLTDLFLHEKEYDFVYTGDLSPVRQPENLLNCFSTGALKQQTLLLIGKDYEYLQNAYGGYENIVFMGPLPYNSMDSYILKARFGINYMIDKEPFNRQTSTKLLEYAALGLPIITTRYAWAEQFQQQYGGNFFYLQPDCSNLTWEAVNAFPFSKPGVESLTWENRIRNSGVLEFLEAKFPELKF</sequence>
<protein>
    <recommendedName>
        <fullName evidence="3">Glycosyltransferase</fullName>
    </recommendedName>
</protein>